<dbReference type="SMART" id="SM00355">
    <property type="entry name" value="ZnF_C2H2"/>
    <property type="match status" value="2"/>
</dbReference>
<evidence type="ECO:0000313" key="7">
    <source>
        <dbReference type="EMBL" id="CAF5105820.1"/>
    </source>
</evidence>
<dbReference type="InterPro" id="IPR013087">
    <property type="entry name" value="Znf_C2H2_type"/>
</dbReference>
<dbReference type="EMBL" id="CAJOBH010239984">
    <property type="protein sequence ID" value="CAF5105820.1"/>
    <property type="molecule type" value="Genomic_DNA"/>
</dbReference>
<evidence type="ECO:0000313" key="8">
    <source>
        <dbReference type="Proteomes" id="UP000681967"/>
    </source>
</evidence>
<reference evidence="7" key="1">
    <citation type="submission" date="2021-02" db="EMBL/GenBank/DDBJ databases">
        <authorList>
            <person name="Nowell W R."/>
        </authorList>
    </citation>
    <scope>NUCLEOTIDE SEQUENCE</scope>
</reference>
<feature type="non-terminal residue" evidence="7">
    <location>
        <position position="159"/>
    </location>
</feature>
<dbReference type="InterPro" id="IPR003604">
    <property type="entry name" value="Matrin/U1-like-C_Znf_C2H2"/>
</dbReference>
<evidence type="ECO:0000256" key="4">
    <source>
        <dbReference type="ARBA" id="ARBA00022833"/>
    </source>
</evidence>
<protein>
    <recommendedName>
        <fullName evidence="6">Matrin-type domain-containing protein</fullName>
    </recommendedName>
</protein>
<evidence type="ECO:0000256" key="5">
    <source>
        <dbReference type="ARBA" id="ARBA00023242"/>
    </source>
</evidence>
<dbReference type="Gene3D" id="3.30.160.60">
    <property type="entry name" value="Classic Zinc Finger"/>
    <property type="match status" value="1"/>
</dbReference>
<comment type="caution">
    <text evidence="7">The sequence shown here is derived from an EMBL/GenBank/DDBJ whole genome shotgun (WGS) entry which is preliminary data.</text>
</comment>
<name>A0A8S3F625_9BILA</name>
<feature type="domain" description="Matrin-type" evidence="6">
    <location>
        <begin position="38"/>
        <end position="68"/>
    </location>
</feature>
<dbReference type="InterPro" id="IPR036236">
    <property type="entry name" value="Znf_C2H2_sf"/>
</dbReference>
<comment type="subcellular location">
    <subcellularLocation>
        <location evidence="1">Nucleus</location>
    </subcellularLocation>
</comment>
<keyword evidence="5" id="KW-0539">Nucleus</keyword>
<dbReference type="PROSITE" id="PS50171">
    <property type="entry name" value="ZF_MATRIN"/>
    <property type="match status" value="1"/>
</dbReference>
<dbReference type="SMART" id="SM00451">
    <property type="entry name" value="ZnF_U1"/>
    <property type="match status" value="2"/>
</dbReference>
<dbReference type="GO" id="GO:0005634">
    <property type="term" value="C:nucleus"/>
    <property type="evidence" value="ECO:0007669"/>
    <property type="project" value="UniProtKB-SubCell"/>
</dbReference>
<dbReference type="GO" id="GO:0008270">
    <property type="term" value="F:zinc ion binding"/>
    <property type="evidence" value="ECO:0007669"/>
    <property type="project" value="UniProtKB-KW"/>
</dbReference>
<evidence type="ECO:0000256" key="1">
    <source>
        <dbReference type="ARBA" id="ARBA00004123"/>
    </source>
</evidence>
<dbReference type="GO" id="GO:0003676">
    <property type="term" value="F:nucleic acid binding"/>
    <property type="evidence" value="ECO:0007669"/>
    <property type="project" value="InterPro"/>
</dbReference>
<organism evidence="7 8">
    <name type="scientific">Rotaria magnacalcarata</name>
    <dbReference type="NCBI Taxonomy" id="392030"/>
    <lineage>
        <taxon>Eukaryota</taxon>
        <taxon>Metazoa</taxon>
        <taxon>Spiralia</taxon>
        <taxon>Gnathifera</taxon>
        <taxon>Rotifera</taxon>
        <taxon>Eurotatoria</taxon>
        <taxon>Bdelloidea</taxon>
        <taxon>Philodinida</taxon>
        <taxon>Philodinidae</taxon>
        <taxon>Rotaria</taxon>
    </lineage>
</organism>
<feature type="non-terminal residue" evidence="7">
    <location>
        <position position="1"/>
    </location>
</feature>
<sequence>DVLNTINLDIYSKCGELKREQQFLSGIARRSFKKKNTFFCDICSIFLTSEKYCTQHLNGLDHLENFRHYQTTFLPWRLAMQTALINGKSMKEIMGNDAYENYKRTMASYLVPTSLSNRGRFCCAYCEVVLTDQWALEKHLHTVEHKEKQTSSDHKDLVI</sequence>
<evidence type="ECO:0000256" key="3">
    <source>
        <dbReference type="ARBA" id="ARBA00022771"/>
    </source>
</evidence>
<keyword evidence="4" id="KW-0862">Zinc</keyword>
<evidence type="ECO:0000259" key="6">
    <source>
        <dbReference type="PROSITE" id="PS50171"/>
    </source>
</evidence>
<keyword evidence="3" id="KW-0863">Zinc-finger</keyword>
<dbReference type="SUPFAM" id="SSF57667">
    <property type="entry name" value="beta-beta-alpha zinc fingers"/>
    <property type="match status" value="1"/>
</dbReference>
<dbReference type="Proteomes" id="UP000681967">
    <property type="component" value="Unassembled WGS sequence"/>
</dbReference>
<dbReference type="PROSITE" id="PS00028">
    <property type="entry name" value="ZINC_FINGER_C2H2_1"/>
    <property type="match status" value="1"/>
</dbReference>
<evidence type="ECO:0000256" key="2">
    <source>
        <dbReference type="ARBA" id="ARBA00022723"/>
    </source>
</evidence>
<dbReference type="AlphaFoldDB" id="A0A8S3F625"/>
<accession>A0A8S3F625</accession>
<keyword evidence="2" id="KW-0479">Metal-binding</keyword>
<dbReference type="InterPro" id="IPR000690">
    <property type="entry name" value="Matrin/U1-C_Znf_C2H2"/>
</dbReference>
<gene>
    <name evidence="7" type="ORF">BYL167_LOCUS64971</name>
</gene>
<proteinExistence type="predicted"/>